<sequence length="829" mass="90457">TALVGSDLCTVFLNAHGARAQRDALARTLYHLLYYWLVDQLNQNVSDGGAANHVAVLQMYGFSLLPVSRADGGEHVPVASFEQMAFNMANERLGAYILGEVLGSDTGIAQRMSDDAVSGLGHVAWVDRLQAAHLLLGDYDRRGGMVGAVEAHAAEGEAPLDDIALINSFNRKFGGNASFVPGPPANKRDRQPAQFGVRHYLGTVMYNADGLCRHNMDLEVSPDFYSLAHGASRSRLVRQMFGLPLIALDYHPEDESTIVGTFLSTRPLARPTVRRPAKAAAAAAAAAGRPPHPLAVQALEAPAELPPADSADPANTFVGEVAAALEDVLAAASHCKIWHVMHIRPDNPGNLGSLLGVPDRQFIRQQVQGMGLVDMSRRRAPAEFTVGFAFDAFIERYAQVISLDLPADAGGASEQALAAPALVERVAAARGWVLGQHYVCGHRTLFMTERVWRSIDVELRALHRDRQRTRGARPARPPAGSILGALAAVGDAGELERPHMALDNASTIYGSEVDTSDGLHHGDNDDDDDDGLFSGDEYGDSGSDYCGFDDGRSSDGRSRGSCDYTDDRRARGSTEQPGGKERWGEVNPEHGNFDGDYGAVRRTAAAAAAARARREGLVEELETTPARRCWSRTAACLTFPIPDWLIGCCGMKREDIRMAWREKVSICVLILLMWGFVLFFIIGLGLLMCPRQYVYNMDEVAGHTERSDAFVAMRGHVYDITKFLNQEHGRSRGGASPEDMLTYSGQEINASFPLSLRAACPDLVPARDDPNWLMYLKADIELETSLPFVHRAGGLANSKMMMSQDFYRRFALPKMRLFKVGDVVWDLKH</sequence>
<accession>A0ACC1KX79</accession>
<keyword evidence="2" id="KW-1185">Reference proteome</keyword>
<evidence type="ECO:0000313" key="1">
    <source>
        <dbReference type="EMBL" id="KAJ2796650.1"/>
    </source>
</evidence>
<feature type="non-terminal residue" evidence="1">
    <location>
        <position position="829"/>
    </location>
</feature>
<protein>
    <submittedName>
        <fullName evidence="1">Uncharacterized protein</fullName>
    </submittedName>
</protein>
<comment type="caution">
    <text evidence="1">The sequence shown here is derived from an EMBL/GenBank/DDBJ whole genome shotgun (WGS) entry which is preliminary data.</text>
</comment>
<name>A0ACC1KX79_9FUNG</name>
<feature type="non-terminal residue" evidence="1">
    <location>
        <position position="1"/>
    </location>
</feature>
<evidence type="ECO:0000313" key="2">
    <source>
        <dbReference type="Proteomes" id="UP001140087"/>
    </source>
</evidence>
<gene>
    <name evidence="1" type="ORF">H4R21_004627</name>
</gene>
<reference evidence="1" key="1">
    <citation type="submission" date="2022-07" db="EMBL/GenBank/DDBJ databases">
        <title>Phylogenomic reconstructions and comparative analyses of Kickxellomycotina fungi.</title>
        <authorList>
            <person name="Reynolds N.K."/>
            <person name="Stajich J.E."/>
            <person name="Barry K."/>
            <person name="Grigoriev I.V."/>
            <person name="Crous P."/>
            <person name="Smith M.E."/>
        </authorList>
    </citation>
    <scope>NUCLEOTIDE SEQUENCE</scope>
    <source>
        <strain evidence="1">BCRC 34780</strain>
    </source>
</reference>
<dbReference type="Proteomes" id="UP001140087">
    <property type="component" value="Unassembled WGS sequence"/>
</dbReference>
<dbReference type="EMBL" id="JANBUN010001809">
    <property type="protein sequence ID" value="KAJ2796650.1"/>
    <property type="molecule type" value="Genomic_DNA"/>
</dbReference>
<proteinExistence type="predicted"/>
<organism evidence="1 2">
    <name type="scientific">Coemansia helicoidea</name>
    <dbReference type="NCBI Taxonomy" id="1286919"/>
    <lineage>
        <taxon>Eukaryota</taxon>
        <taxon>Fungi</taxon>
        <taxon>Fungi incertae sedis</taxon>
        <taxon>Zoopagomycota</taxon>
        <taxon>Kickxellomycotina</taxon>
        <taxon>Kickxellomycetes</taxon>
        <taxon>Kickxellales</taxon>
        <taxon>Kickxellaceae</taxon>
        <taxon>Coemansia</taxon>
    </lineage>
</organism>